<evidence type="ECO:0000313" key="3">
    <source>
        <dbReference type="EMBL" id="HJH43258.1"/>
    </source>
</evidence>
<feature type="signal peptide" evidence="1">
    <location>
        <begin position="1"/>
        <end position="24"/>
    </location>
</feature>
<comment type="caution">
    <text evidence="3">The sequence shown here is derived from an EMBL/GenBank/DDBJ whole genome shotgun (WGS) entry which is preliminary data.</text>
</comment>
<protein>
    <recommendedName>
        <fullName evidence="2">Flavodoxin-like domain-containing protein</fullName>
    </recommendedName>
</protein>
<evidence type="ECO:0000313" key="4">
    <source>
        <dbReference type="Proteomes" id="UP000789325"/>
    </source>
</evidence>
<dbReference type="PANTHER" id="PTHR39201">
    <property type="entry name" value="EXPORTED PROTEIN-RELATED"/>
    <property type="match status" value="1"/>
</dbReference>
<dbReference type="Gene3D" id="3.40.50.360">
    <property type="match status" value="1"/>
</dbReference>
<dbReference type="PANTHER" id="PTHR39201:SF1">
    <property type="entry name" value="FLAVODOXIN-LIKE DOMAIN-CONTAINING PROTEIN"/>
    <property type="match status" value="1"/>
</dbReference>
<reference evidence="3" key="2">
    <citation type="submission" date="2021-09" db="EMBL/GenBank/DDBJ databases">
        <authorList>
            <person name="Gilroy R."/>
        </authorList>
    </citation>
    <scope>NUCLEOTIDE SEQUENCE</scope>
    <source>
        <strain evidence="3">USAMLcec12-2067</strain>
    </source>
</reference>
<dbReference type="Proteomes" id="UP000789325">
    <property type="component" value="Unassembled WGS sequence"/>
</dbReference>
<feature type="domain" description="Flavodoxin-like" evidence="2">
    <location>
        <begin position="70"/>
        <end position="219"/>
    </location>
</feature>
<dbReference type="PROSITE" id="PS51318">
    <property type="entry name" value="TAT"/>
    <property type="match status" value="1"/>
</dbReference>
<organism evidence="3 4">
    <name type="scientific">Rubneribacter badeniensis</name>
    <dbReference type="NCBI Taxonomy" id="2070688"/>
    <lineage>
        <taxon>Bacteria</taxon>
        <taxon>Bacillati</taxon>
        <taxon>Actinomycetota</taxon>
        <taxon>Coriobacteriia</taxon>
        <taxon>Eggerthellales</taxon>
        <taxon>Eggerthellaceae</taxon>
        <taxon>Rubneribacter</taxon>
    </lineage>
</organism>
<keyword evidence="1" id="KW-0732">Signal</keyword>
<dbReference type="EMBL" id="DYZL01000114">
    <property type="protein sequence ID" value="HJH43258.1"/>
    <property type="molecule type" value="Genomic_DNA"/>
</dbReference>
<dbReference type="InterPro" id="IPR006311">
    <property type="entry name" value="TAT_signal"/>
</dbReference>
<name>A0A9D2VKG2_9ACTN</name>
<dbReference type="SUPFAM" id="SSF52218">
    <property type="entry name" value="Flavoproteins"/>
    <property type="match status" value="1"/>
</dbReference>
<dbReference type="GO" id="GO:0010181">
    <property type="term" value="F:FMN binding"/>
    <property type="evidence" value="ECO:0007669"/>
    <property type="project" value="InterPro"/>
</dbReference>
<sequence length="223" mass="22550">MDRRTFVLGAAGLGAAALAGGVLAGCAGAGAAGGASAGSEGAAGGGANAAGAAASSAGNDEAAASSASGKALVAVFSYTGNTLSVAERIREETGADLFRVETSDEWPEDYQAMTAQVQEELEGGYLPPLATTVPNWDEYGVVYLGSPIWWYVAPTIINTFLEAYDFSGKTVIPFATSGGSGMGKTDDVLRKCCAPDTRWKPGRCFYGGADAAALRAWVEGLGL</sequence>
<proteinExistence type="predicted"/>
<feature type="chain" id="PRO_5038671704" description="Flavodoxin-like domain-containing protein" evidence="1">
    <location>
        <begin position="25"/>
        <end position="223"/>
    </location>
</feature>
<evidence type="ECO:0000256" key="1">
    <source>
        <dbReference type="SAM" id="SignalP"/>
    </source>
</evidence>
<evidence type="ECO:0000259" key="2">
    <source>
        <dbReference type="Pfam" id="PF12682"/>
    </source>
</evidence>
<accession>A0A9D2VKG2</accession>
<reference evidence="3" key="1">
    <citation type="journal article" date="2021" name="PeerJ">
        <title>Extensive microbial diversity within the chicken gut microbiome revealed by metagenomics and culture.</title>
        <authorList>
            <person name="Gilroy R."/>
            <person name="Ravi A."/>
            <person name="Getino M."/>
            <person name="Pursley I."/>
            <person name="Horton D.L."/>
            <person name="Alikhan N.F."/>
            <person name="Baker D."/>
            <person name="Gharbi K."/>
            <person name="Hall N."/>
            <person name="Watson M."/>
            <person name="Adriaenssens E.M."/>
            <person name="Foster-Nyarko E."/>
            <person name="Jarju S."/>
            <person name="Secka A."/>
            <person name="Antonio M."/>
            <person name="Oren A."/>
            <person name="Chaudhuri R.R."/>
            <person name="La Ragione R."/>
            <person name="Hildebrand F."/>
            <person name="Pallen M.J."/>
        </authorList>
    </citation>
    <scope>NUCLEOTIDE SEQUENCE</scope>
    <source>
        <strain evidence="3">USAMLcec12-2067</strain>
    </source>
</reference>
<dbReference type="AlphaFoldDB" id="A0A9D2VKG2"/>
<dbReference type="PROSITE" id="PS51257">
    <property type="entry name" value="PROKAR_LIPOPROTEIN"/>
    <property type="match status" value="1"/>
</dbReference>
<dbReference type="InterPro" id="IPR008254">
    <property type="entry name" value="Flavodoxin/NO_synth"/>
</dbReference>
<dbReference type="Pfam" id="PF12682">
    <property type="entry name" value="Flavodoxin_4"/>
    <property type="match status" value="1"/>
</dbReference>
<dbReference type="InterPro" id="IPR029039">
    <property type="entry name" value="Flavoprotein-like_sf"/>
</dbReference>
<gene>
    <name evidence="3" type="ORF">K8V16_05620</name>
</gene>